<comment type="subcellular location">
    <subcellularLocation>
        <location evidence="1">Cell envelope</location>
    </subcellularLocation>
</comment>
<dbReference type="InterPro" id="IPR002491">
    <property type="entry name" value="ABC_transptr_periplasmic_BD"/>
</dbReference>
<protein>
    <submittedName>
        <fullName evidence="6">Iron-siderophore ABC transporter substrate-binding protein</fullName>
    </submittedName>
</protein>
<dbReference type="EMBL" id="JADEXG010000070">
    <property type="protein sequence ID" value="MBE9079856.1"/>
    <property type="molecule type" value="Genomic_DNA"/>
</dbReference>
<name>A0A8J7AIT4_9CYAN</name>
<dbReference type="InterPro" id="IPR051313">
    <property type="entry name" value="Bact_iron-sidero_bind"/>
</dbReference>
<dbReference type="Gene3D" id="3.40.50.1980">
    <property type="entry name" value="Nitrogenase molybdenum iron protein domain"/>
    <property type="match status" value="2"/>
</dbReference>
<dbReference type="Proteomes" id="UP000636505">
    <property type="component" value="Unassembled WGS sequence"/>
</dbReference>
<dbReference type="RefSeq" id="WP_193911229.1">
    <property type="nucleotide sequence ID" value="NZ_JADEXG010000070.1"/>
</dbReference>
<keyword evidence="7" id="KW-1185">Reference proteome</keyword>
<keyword evidence="3" id="KW-0813">Transport</keyword>
<evidence type="ECO:0000256" key="4">
    <source>
        <dbReference type="ARBA" id="ARBA00022729"/>
    </source>
</evidence>
<proteinExistence type="inferred from homology"/>
<comment type="caution">
    <text evidence="6">The sequence shown here is derived from an EMBL/GenBank/DDBJ whole genome shotgun (WGS) entry which is preliminary data.</text>
</comment>
<dbReference type="GO" id="GO:0030288">
    <property type="term" value="C:outer membrane-bounded periplasmic space"/>
    <property type="evidence" value="ECO:0007669"/>
    <property type="project" value="TreeGrafter"/>
</dbReference>
<organism evidence="6 7">
    <name type="scientific">Vasconcelosia minhoensis LEGE 07310</name>
    <dbReference type="NCBI Taxonomy" id="915328"/>
    <lineage>
        <taxon>Bacteria</taxon>
        <taxon>Bacillati</taxon>
        <taxon>Cyanobacteriota</taxon>
        <taxon>Cyanophyceae</taxon>
        <taxon>Nodosilineales</taxon>
        <taxon>Cymatolegaceae</taxon>
        <taxon>Vasconcelosia</taxon>
        <taxon>Vasconcelosia minhoensis</taxon>
    </lineage>
</organism>
<feature type="domain" description="Fe/B12 periplasmic-binding" evidence="5">
    <location>
        <begin position="65"/>
        <end position="347"/>
    </location>
</feature>
<dbReference type="GO" id="GO:1901678">
    <property type="term" value="P:iron coordination entity transport"/>
    <property type="evidence" value="ECO:0007669"/>
    <property type="project" value="UniProtKB-ARBA"/>
</dbReference>
<reference evidence="6" key="1">
    <citation type="submission" date="2020-10" db="EMBL/GenBank/DDBJ databases">
        <authorList>
            <person name="Castelo-Branco R."/>
            <person name="Eusebio N."/>
            <person name="Adriana R."/>
            <person name="Vieira A."/>
            <person name="Brugerolle De Fraissinette N."/>
            <person name="Rezende De Castro R."/>
            <person name="Schneider M.P."/>
            <person name="Vasconcelos V."/>
            <person name="Leao P.N."/>
        </authorList>
    </citation>
    <scope>NUCLEOTIDE SEQUENCE</scope>
    <source>
        <strain evidence="6">LEGE 07310</strain>
    </source>
</reference>
<gene>
    <name evidence="6" type="ORF">IQ241_21590</name>
</gene>
<dbReference type="PANTHER" id="PTHR30532:SF24">
    <property type="entry name" value="FERRIC ENTEROBACTIN-BINDING PERIPLASMIC PROTEIN FEPB"/>
    <property type="match status" value="1"/>
</dbReference>
<dbReference type="AlphaFoldDB" id="A0A8J7AIT4"/>
<dbReference type="CDD" id="cd01146">
    <property type="entry name" value="FhuD"/>
    <property type="match status" value="1"/>
</dbReference>
<comment type="similarity">
    <text evidence="2">Belongs to the bacterial solute-binding protein 8 family.</text>
</comment>
<accession>A0A8J7AIT4</accession>
<dbReference type="PANTHER" id="PTHR30532">
    <property type="entry name" value="IRON III DICITRATE-BINDING PERIPLASMIC PROTEIN"/>
    <property type="match status" value="1"/>
</dbReference>
<evidence type="ECO:0000256" key="1">
    <source>
        <dbReference type="ARBA" id="ARBA00004196"/>
    </source>
</evidence>
<keyword evidence="4" id="KW-0732">Signal</keyword>
<evidence type="ECO:0000259" key="5">
    <source>
        <dbReference type="PROSITE" id="PS50983"/>
    </source>
</evidence>
<dbReference type="Pfam" id="PF01497">
    <property type="entry name" value="Peripla_BP_2"/>
    <property type="match status" value="1"/>
</dbReference>
<sequence length="349" mass="38719">MYASNQGRLQGLKFWLLALLTCYWVTACAPSAPLPSVSVASSDAAHCRQVEHELGTTEICGQPEKIAVLSPHILDIVLALGAQPGAYAETVALNVARFNKPSEQIPYLGDRIVTQPVNLGDRKNPSLEKLTLLKPDLILSEDWLVRDQYPLLSQIAPTMLFTDKKNGQQHWRNTIDGIAKALGREARADQVKTTFRQQLAAARQTLAPVVETFPDVLILAVNNDMTHVEIAADSTVGDLLKEIGFQLVFPDPIAGGETRWRLISPEILPTLKADIAIVIVWDAAGFYNPEAKLRERWNETPILRKMSAAKANRIFFVDYQLWGSNIRGPITDELILDKLPDMLLPLTNE</sequence>
<dbReference type="PROSITE" id="PS50983">
    <property type="entry name" value="FE_B12_PBP"/>
    <property type="match status" value="1"/>
</dbReference>
<evidence type="ECO:0000256" key="2">
    <source>
        <dbReference type="ARBA" id="ARBA00008814"/>
    </source>
</evidence>
<evidence type="ECO:0000256" key="3">
    <source>
        <dbReference type="ARBA" id="ARBA00022448"/>
    </source>
</evidence>
<evidence type="ECO:0000313" key="7">
    <source>
        <dbReference type="Proteomes" id="UP000636505"/>
    </source>
</evidence>
<evidence type="ECO:0000313" key="6">
    <source>
        <dbReference type="EMBL" id="MBE9079856.1"/>
    </source>
</evidence>
<dbReference type="SUPFAM" id="SSF53807">
    <property type="entry name" value="Helical backbone' metal receptor"/>
    <property type="match status" value="1"/>
</dbReference>